<keyword evidence="3" id="KW-1185">Reference proteome</keyword>
<reference evidence="2 3" key="1">
    <citation type="submission" date="2016-10" db="EMBL/GenBank/DDBJ databases">
        <title>Comparative genomics uncovers the prolific and rare metabolic potential of the cyanobacterial genus Moorea.</title>
        <authorList>
            <person name="Leao T."/>
            <person name="Castelao G."/>
            <person name="Korobeynikov A."/>
            <person name="Monroe E.A."/>
            <person name="Podell S."/>
            <person name="Glukhov E."/>
            <person name="Allen E."/>
            <person name="Gerwick W.H."/>
            <person name="Gerwick L."/>
        </authorList>
    </citation>
    <scope>NUCLEOTIDE SEQUENCE [LARGE SCALE GENOMIC DNA]</scope>
    <source>
        <strain evidence="2 3">PNG5-198</strain>
    </source>
</reference>
<comment type="caution">
    <text evidence="2">The sequence shown here is derived from an EMBL/GenBank/DDBJ whole genome shotgun (WGS) entry which is preliminary data.</text>
</comment>
<keyword evidence="1" id="KW-0812">Transmembrane</keyword>
<organism evidence="2 3">
    <name type="scientific">Moorena bouillonii PNG</name>
    <dbReference type="NCBI Taxonomy" id="568701"/>
    <lineage>
        <taxon>Bacteria</taxon>
        <taxon>Bacillati</taxon>
        <taxon>Cyanobacteriota</taxon>
        <taxon>Cyanophyceae</taxon>
        <taxon>Coleofasciculales</taxon>
        <taxon>Coleofasciculaceae</taxon>
        <taxon>Moorena</taxon>
    </lineage>
</organism>
<keyword evidence="1" id="KW-0472">Membrane</keyword>
<dbReference type="EMBL" id="MKZS01000001">
    <property type="protein sequence ID" value="OLT62099.1"/>
    <property type="molecule type" value="Genomic_DNA"/>
</dbReference>
<gene>
    <name evidence="2" type="ORF">BJP37_26860</name>
</gene>
<feature type="transmembrane region" description="Helical" evidence="1">
    <location>
        <begin position="106"/>
        <end position="124"/>
    </location>
</feature>
<sequence length="166" mass="18387">MGSIACRKRYRIEILKHSNSFSIKEIRVLIMASWVIVNWTTITHYQKRVKIFSGRNPGELSSVLSHTMISISSTVFSLVLFASGAVASSLGPAMLIILLKRRTHYLALNSMMLAGLSTAILWRVLGFNNILSEVCPGFIVAVLVHELLMKSVFKPKGNAIGEGLRK</sequence>
<proteinExistence type="predicted"/>
<keyword evidence="1" id="KW-1133">Transmembrane helix</keyword>
<feature type="transmembrane region" description="Helical" evidence="1">
    <location>
        <begin position="26"/>
        <end position="46"/>
    </location>
</feature>
<feature type="transmembrane region" description="Helical" evidence="1">
    <location>
        <begin position="66"/>
        <end position="99"/>
    </location>
</feature>
<protein>
    <submittedName>
        <fullName evidence="2">Uncharacterized protein</fullName>
    </submittedName>
</protein>
<dbReference type="AlphaFoldDB" id="A0A1U7N822"/>
<evidence type="ECO:0000256" key="1">
    <source>
        <dbReference type="SAM" id="Phobius"/>
    </source>
</evidence>
<dbReference type="Proteomes" id="UP000186657">
    <property type="component" value="Unassembled WGS sequence"/>
</dbReference>
<name>A0A1U7N822_9CYAN</name>
<accession>A0A1U7N822</accession>
<evidence type="ECO:0000313" key="3">
    <source>
        <dbReference type="Proteomes" id="UP000186657"/>
    </source>
</evidence>
<evidence type="ECO:0000313" key="2">
    <source>
        <dbReference type="EMBL" id="OLT62099.1"/>
    </source>
</evidence>